<dbReference type="Proteomes" id="UP000266183">
    <property type="component" value="Chromosome"/>
</dbReference>
<evidence type="ECO:0000313" key="2">
    <source>
        <dbReference type="EMBL" id="AYB30145.1"/>
    </source>
</evidence>
<dbReference type="EMBL" id="CP032382">
    <property type="protein sequence ID" value="AYB30145.1"/>
    <property type="molecule type" value="Genomic_DNA"/>
</dbReference>
<feature type="chain" id="PRO_5017291422" description="FecR protein domain-containing protein" evidence="1">
    <location>
        <begin position="27"/>
        <end position="240"/>
    </location>
</feature>
<dbReference type="AlphaFoldDB" id="A0A385SJP5"/>
<proteinExistence type="predicted"/>
<organism evidence="2 3">
    <name type="scientific">Chryseolinea soli</name>
    <dbReference type="NCBI Taxonomy" id="2321403"/>
    <lineage>
        <taxon>Bacteria</taxon>
        <taxon>Pseudomonadati</taxon>
        <taxon>Bacteroidota</taxon>
        <taxon>Cytophagia</taxon>
        <taxon>Cytophagales</taxon>
        <taxon>Fulvivirgaceae</taxon>
        <taxon>Chryseolinea</taxon>
    </lineage>
</organism>
<dbReference type="KEGG" id="chk:D4L85_05915"/>
<sequence length="240" mass="26784">MRYNLSVSAARSAFFVVACLTTAAFGQPPATLRLKPGENIRTTSWRDSVYRFSSYQEGQVIFISGPSPKYKMNYNVLSGDMEFISPKGDTMVLKKTPEVKLVMVGGHVFFLEPAQGYIEILIQQQLALGVQKEFVIARKDVEVSNGYSTSSNNTGAVVAYRGNSRSVTSNADLLVRINNTYFFIDQKNEAHPATKASLMKLFPDDRDKLKTYLKEQHTDFKQKDDLARLLAFCNGLAPGK</sequence>
<gene>
    <name evidence="2" type="ORF">D4L85_05915</name>
</gene>
<evidence type="ECO:0000313" key="3">
    <source>
        <dbReference type="Proteomes" id="UP000266183"/>
    </source>
</evidence>
<dbReference type="OrthoDB" id="1100665at2"/>
<accession>A0A385SJP5</accession>
<protein>
    <recommendedName>
        <fullName evidence="4">FecR protein domain-containing protein</fullName>
    </recommendedName>
</protein>
<keyword evidence="1" id="KW-0732">Signal</keyword>
<reference evidence="3" key="1">
    <citation type="submission" date="2018-09" db="EMBL/GenBank/DDBJ databases">
        <title>Chryseolinea sp. KIS68-18 isolated from soil.</title>
        <authorList>
            <person name="Weon H.-Y."/>
            <person name="Kwon S.-W."/>
            <person name="Lee S.A."/>
        </authorList>
    </citation>
    <scope>NUCLEOTIDE SEQUENCE [LARGE SCALE GENOMIC DNA]</scope>
    <source>
        <strain evidence="3">KIS68-18</strain>
    </source>
</reference>
<name>A0A385SJP5_9BACT</name>
<dbReference type="RefSeq" id="WP_119753449.1">
    <property type="nucleotide sequence ID" value="NZ_CP032382.1"/>
</dbReference>
<evidence type="ECO:0008006" key="4">
    <source>
        <dbReference type="Google" id="ProtNLM"/>
    </source>
</evidence>
<feature type="signal peptide" evidence="1">
    <location>
        <begin position="1"/>
        <end position="26"/>
    </location>
</feature>
<evidence type="ECO:0000256" key="1">
    <source>
        <dbReference type="SAM" id="SignalP"/>
    </source>
</evidence>
<keyword evidence="3" id="KW-1185">Reference proteome</keyword>